<reference evidence="2" key="2">
    <citation type="submission" date="2018-07" db="EMBL/GenBank/DDBJ databases">
        <authorList>
            <person name="Quirk P.G."/>
            <person name="Krulwich T.A."/>
        </authorList>
    </citation>
    <scope>NUCLEOTIDE SEQUENCE</scope>
</reference>
<protein>
    <submittedName>
        <fullName evidence="1">CSON006562 protein</fullName>
    </submittedName>
</protein>
<name>A0A336LBD9_CULSO</name>
<sequence>MFKITLKPQLPADRISLMILCKLMSSMSPSEATPLKLKGLQFKISFHVMKDEIRSSSYYNKLACMPCTHIYSRKESRRRSLFCCVDTFYFIQ</sequence>
<proteinExistence type="predicted"/>
<evidence type="ECO:0000313" key="2">
    <source>
        <dbReference type="EMBL" id="SSX33514.1"/>
    </source>
</evidence>
<dbReference type="EMBL" id="UFQT01002460">
    <property type="protein sequence ID" value="SSX33514.1"/>
    <property type="molecule type" value="Genomic_DNA"/>
</dbReference>
<dbReference type="VEuPathDB" id="VectorBase:CSON006562"/>
<dbReference type="EMBL" id="UFQS01002460">
    <property type="protein sequence ID" value="SSX14097.1"/>
    <property type="molecule type" value="Genomic_DNA"/>
</dbReference>
<gene>
    <name evidence="1" type="primary">CSON006562</name>
</gene>
<accession>A0A336LBD9</accession>
<evidence type="ECO:0000313" key="1">
    <source>
        <dbReference type="EMBL" id="SSX14097.1"/>
    </source>
</evidence>
<reference evidence="1" key="1">
    <citation type="submission" date="2018-04" db="EMBL/GenBank/DDBJ databases">
        <authorList>
            <person name="Go L.Y."/>
            <person name="Mitchell J.A."/>
        </authorList>
    </citation>
    <scope>NUCLEOTIDE SEQUENCE</scope>
    <source>
        <tissue evidence="1">Whole organism</tissue>
    </source>
</reference>
<dbReference type="AlphaFoldDB" id="A0A336LBD9"/>
<organism evidence="1">
    <name type="scientific">Culicoides sonorensis</name>
    <name type="common">Biting midge</name>
    <dbReference type="NCBI Taxonomy" id="179676"/>
    <lineage>
        <taxon>Eukaryota</taxon>
        <taxon>Metazoa</taxon>
        <taxon>Ecdysozoa</taxon>
        <taxon>Arthropoda</taxon>
        <taxon>Hexapoda</taxon>
        <taxon>Insecta</taxon>
        <taxon>Pterygota</taxon>
        <taxon>Neoptera</taxon>
        <taxon>Endopterygota</taxon>
        <taxon>Diptera</taxon>
        <taxon>Nematocera</taxon>
        <taxon>Chironomoidea</taxon>
        <taxon>Ceratopogonidae</taxon>
        <taxon>Ceratopogoninae</taxon>
        <taxon>Culicoides</taxon>
        <taxon>Monoculicoides</taxon>
    </lineage>
</organism>